<reference evidence="1 2" key="1">
    <citation type="submission" date="2019-08" db="EMBL/GenBank/DDBJ databases">
        <title>Bacillus genomes from the desert of Cuatro Cienegas, Coahuila.</title>
        <authorList>
            <person name="Olmedo-Alvarez G."/>
        </authorList>
    </citation>
    <scope>NUCLEOTIDE SEQUENCE [LARGE SCALE GENOMIC DNA]</scope>
    <source>
        <strain evidence="1 2">CH108_3D</strain>
    </source>
</reference>
<dbReference type="Proteomes" id="UP000322997">
    <property type="component" value="Unassembled WGS sequence"/>
</dbReference>
<protein>
    <submittedName>
        <fullName evidence="1">Uncharacterized protein</fullName>
    </submittedName>
</protein>
<name>A0A5D4S3S3_9BACI</name>
<dbReference type="AlphaFoldDB" id="A0A5D4S3S3"/>
<accession>A0A5D4S3S3</accession>
<gene>
    <name evidence="1" type="ORF">FZC83_02190</name>
</gene>
<proteinExistence type="predicted"/>
<sequence length="66" mass="7683">MKTYLIRYECIEDQKHGMGKVKANSWGMAVDKAEIIINNIQNHFENNKTFKLIEAVPIDAITDWED</sequence>
<comment type="caution">
    <text evidence="1">The sequence shown here is derived from an EMBL/GenBank/DDBJ whole genome shotgun (WGS) entry which is preliminary data.</text>
</comment>
<evidence type="ECO:0000313" key="1">
    <source>
        <dbReference type="EMBL" id="TYS56406.1"/>
    </source>
</evidence>
<organism evidence="1 2">
    <name type="scientific">Rossellomorea marisflavi</name>
    <dbReference type="NCBI Taxonomy" id="189381"/>
    <lineage>
        <taxon>Bacteria</taxon>
        <taxon>Bacillati</taxon>
        <taxon>Bacillota</taxon>
        <taxon>Bacilli</taxon>
        <taxon>Bacillales</taxon>
        <taxon>Bacillaceae</taxon>
        <taxon>Rossellomorea</taxon>
    </lineage>
</organism>
<dbReference type="RefSeq" id="WP_148984440.1">
    <property type="nucleotide sequence ID" value="NZ_JBNILK010000001.1"/>
</dbReference>
<dbReference type="EMBL" id="VTEQ01000001">
    <property type="protein sequence ID" value="TYS56406.1"/>
    <property type="molecule type" value="Genomic_DNA"/>
</dbReference>
<evidence type="ECO:0000313" key="2">
    <source>
        <dbReference type="Proteomes" id="UP000322997"/>
    </source>
</evidence>